<evidence type="ECO:0000313" key="3">
    <source>
        <dbReference type="EMBL" id="ROS01989.1"/>
    </source>
</evidence>
<keyword evidence="3" id="KW-0489">Methyltransferase</keyword>
<dbReference type="InterPro" id="IPR007470">
    <property type="entry name" value="HemX"/>
</dbReference>
<comment type="caution">
    <text evidence="3">The sequence shown here is derived from an EMBL/GenBank/DDBJ whole genome shotgun (WGS) entry which is preliminary data.</text>
</comment>
<keyword evidence="4" id="KW-1185">Reference proteome</keyword>
<dbReference type="Pfam" id="PF04375">
    <property type="entry name" value="HemX"/>
    <property type="match status" value="1"/>
</dbReference>
<dbReference type="GO" id="GO:0008168">
    <property type="term" value="F:methyltransferase activity"/>
    <property type="evidence" value="ECO:0007669"/>
    <property type="project" value="UniProtKB-KW"/>
</dbReference>
<dbReference type="PANTHER" id="PTHR38043:SF1">
    <property type="entry name" value="PROTEIN HEMX"/>
    <property type="match status" value="1"/>
</dbReference>
<dbReference type="OrthoDB" id="5739852at2"/>
<evidence type="ECO:0000256" key="2">
    <source>
        <dbReference type="SAM" id="Phobius"/>
    </source>
</evidence>
<feature type="transmembrane region" description="Helical" evidence="2">
    <location>
        <begin position="55"/>
        <end position="76"/>
    </location>
</feature>
<accession>A0A3N2DQW0</accession>
<reference evidence="3 4" key="1">
    <citation type="submission" date="2018-11" db="EMBL/GenBank/DDBJ databases">
        <title>Genomic Encyclopedia of Type Strains, Phase IV (KMG-IV): sequencing the most valuable type-strain genomes for metagenomic binning, comparative biology and taxonomic classification.</title>
        <authorList>
            <person name="Goeker M."/>
        </authorList>
    </citation>
    <scope>NUCLEOTIDE SEQUENCE [LARGE SCALE GENOMIC DNA]</scope>
    <source>
        <strain evidence="3 4">DSM 100316</strain>
    </source>
</reference>
<keyword evidence="3" id="KW-0808">Transferase</keyword>
<sequence length="414" mass="46311">MSDANDTPKQSQEAAPDVDKGQQAAVSDKAKKPNFKPNKSQPLASKQKAAKPSRVLPFVALLLAVCALVGSGYVVMQSADQQQLLEQRLTGMDEQLQSAFNRADVLSQRLQQQAAAEAQASRDNMTRLDRFDEQLQSQGRRLREVSTTDPRDWKMAEVEYLARLANQRLHMGRDVPGAMAMLQAGDKILYQLNDAGLYSVRQSFRRDIASLQAMPRFDLEGSFQDLVAMSEQIGGLRLYADPRFKEISEPEVVDTVEKSWWATLKLRFSNAFDKLFSLVQVRSRDIEIKPLPSEADAILLRQRLLLLVEQAKSSLLLGQQQIFSHSIERLSWHIERNYLEHDAKTTAILAALAKLKGLDIAPELPDISRSQRAVADYIELEHGLKKDKAELPATVENKQDPAADVPSVPKGEAQ</sequence>
<feature type="region of interest" description="Disordered" evidence="1">
    <location>
        <begin position="389"/>
        <end position="414"/>
    </location>
</feature>
<evidence type="ECO:0000256" key="1">
    <source>
        <dbReference type="SAM" id="MobiDB-lite"/>
    </source>
</evidence>
<keyword evidence="2" id="KW-0812">Transmembrane</keyword>
<organism evidence="3 4">
    <name type="scientific">Sinobacterium caligoides</name>
    <dbReference type="NCBI Taxonomy" id="933926"/>
    <lineage>
        <taxon>Bacteria</taxon>
        <taxon>Pseudomonadati</taxon>
        <taxon>Pseudomonadota</taxon>
        <taxon>Gammaproteobacteria</taxon>
        <taxon>Cellvibrionales</taxon>
        <taxon>Spongiibacteraceae</taxon>
        <taxon>Sinobacterium</taxon>
    </lineage>
</organism>
<name>A0A3N2DQW0_9GAMM</name>
<dbReference type="RefSeq" id="WP_123712732.1">
    <property type="nucleotide sequence ID" value="NZ_RKHR01000004.1"/>
</dbReference>
<dbReference type="Proteomes" id="UP000275394">
    <property type="component" value="Unassembled WGS sequence"/>
</dbReference>
<keyword evidence="2" id="KW-1133">Transmembrane helix</keyword>
<gene>
    <name evidence="3" type="ORF">EDC56_2438</name>
</gene>
<keyword evidence="2" id="KW-0472">Membrane</keyword>
<dbReference type="PANTHER" id="PTHR38043">
    <property type="entry name" value="PROTEIN HEMX"/>
    <property type="match status" value="1"/>
</dbReference>
<dbReference type="GO" id="GO:0032259">
    <property type="term" value="P:methylation"/>
    <property type="evidence" value="ECO:0007669"/>
    <property type="project" value="UniProtKB-KW"/>
</dbReference>
<dbReference type="AlphaFoldDB" id="A0A3N2DQW0"/>
<evidence type="ECO:0000313" key="4">
    <source>
        <dbReference type="Proteomes" id="UP000275394"/>
    </source>
</evidence>
<protein>
    <submittedName>
        <fullName evidence="3">Uroporphyrin-3 C-methyltransferase</fullName>
    </submittedName>
</protein>
<feature type="region of interest" description="Disordered" evidence="1">
    <location>
        <begin position="1"/>
        <end position="49"/>
    </location>
</feature>
<dbReference type="EMBL" id="RKHR01000004">
    <property type="protein sequence ID" value="ROS01989.1"/>
    <property type="molecule type" value="Genomic_DNA"/>
</dbReference>
<proteinExistence type="predicted"/>
<feature type="compositionally biased region" description="Polar residues" evidence="1">
    <location>
        <begin position="1"/>
        <end position="13"/>
    </location>
</feature>